<keyword evidence="3" id="KW-1185">Reference proteome</keyword>
<reference evidence="2" key="1">
    <citation type="submission" date="2021-09" db="EMBL/GenBank/DDBJ databases">
        <authorList>
            <person name="Martin H S."/>
        </authorList>
    </citation>
    <scope>NUCLEOTIDE SEQUENCE</scope>
</reference>
<feature type="region of interest" description="Disordered" evidence="1">
    <location>
        <begin position="75"/>
        <end position="109"/>
    </location>
</feature>
<evidence type="ECO:0000256" key="1">
    <source>
        <dbReference type="SAM" id="MobiDB-lite"/>
    </source>
</evidence>
<accession>A0A8J2W8Z8</accession>
<evidence type="ECO:0000313" key="2">
    <source>
        <dbReference type="EMBL" id="CAG9575326.1"/>
    </source>
</evidence>
<dbReference type="AlphaFoldDB" id="A0A8J2W8Z8"/>
<comment type="caution">
    <text evidence="2">The sequence shown here is derived from an EMBL/GenBank/DDBJ whole genome shotgun (WGS) entry which is preliminary data.</text>
</comment>
<dbReference type="OrthoDB" id="8918678at2759"/>
<feature type="compositionally biased region" description="Low complexity" evidence="1">
    <location>
        <begin position="75"/>
        <end position="100"/>
    </location>
</feature>
<dbReference type="EMBL" id="CAKASE010000074">
    <property type="protein sequence ID" value="CAG9575326.1"/>
    <property type="molecule type" value="Genomic_DNA"/>
</dbReference>
<sequence length="109" mass="11829">MFVVGRELTTDMSLNLQLEESTVRSERMTPLKFSTAHVKVFTRWMFRGNYHTSGWSLTLLRPSSVLGGGALAGRVSRPGAPRAAAAADGADPRPAAGPHGRIPRTARQR</sequence>
<name>A0A8J2W8Z8_9NEOP</name>
<evidence type="ECO:0000313" key="3">
    <source>
        <dbReference type="Proteomes" id="UP000789524"/>
    </source>
</evidence>
<dbReference type="Proteomes" id="UP000789524">
    <property type="component" value="Unassembled WGS sequence"/>
</dbReference>
<organism evidence="2 3">
    <name type="scientific">Danaus chrysippus</name>
    <name type="common">African queen</name>
    <dbReference type="NCBI Taxonomy" id="151541"/>
    <lineage>
        <taxon>Eukaryota</taxon>
        <taxon>Metazoa</taxon>
        <taxon>Ecdysozoa</taxon>
        <taxon>Arthropoda</taxon>
        <taxon>Hexapoda</taxon>
        <taxon>Insecta</taxon>
        <taxon>Pterygota</taxon>
        <taxon>Neoptera</taxon>
        <taxon>Endopterygota</taxon>
        <taxon>Lepidoptera</taxon>
        <taxon>Glossata</taxon>
        <taxon>Ditrysia</taxon>
        <taxon>Papilionoidea</taxon>
        <taxon>Nymphalidae</taxon>
        <taxon>Danainae</taxon>
        <taxon>Danaini</taxon>
        <taxon>Danaina</taxon>
        <taxon>Danaus</taxon>
        <taxon>Anosia</taxon>
    </lineage>
</organism>
<proteinExistence type="predicted"/>
<protein>
    <submittedName>
        <fullName evidence="2">(African queen) hypothetical protein</fullName>
    </submittedName>
</protein>
<gene>
    <name evidence="2" type="ORF">DCHRY22_LOCUS11248</name>
</gene>